<feature type="region of interest" description="Disordered" evidence="1">
    <location>
        <begin position="413"/>
        <end position="451"/>
    </location>
</feature>
<evidence type="ECO:0000313" key="3">
    <source>
        <dbReference type="EMBL" id="CAI9298694.1"/>
    </source>
</evidence>
<gene>
    <name evidence="3" type="ORF">LSALG_LOCUS37442</name>
</gene>
<dbReference type="GO" id="GO:0015074">
    <property type="term" value="P:DNA integration"/>
    <property type="evidence" value="ECO:0007669"/>
    <property type="project" value="InterPro"/>
</dbReference>
<protein>
    <recommendedName>
        <fullName evidence="2">Integrase catalytic domain-containing protein</fullName>
    </recommendedName>
</protein>
<dbReference type="InterPro" id="IPR001584">
    <property type="entry name" value="Integrase_cat-core"/>
</dbReference>
<reference evidence="3" key="1">
    <citation type="submission" date="2023-04" db="EMBL/GenBank/DDBJ databases">
        <authorList>
            <person name="Vijverberg K."/>
            <person name="Xiong W."/>
            <person name="Schranz E."/>
        </authorList>
    </citation>
    <scope>NUCLEOTIDE SEQUENCE</scope>
</reference>
<name>A0AA35ZTN7_LACSI</name>
<dbReference type="PROSITE" id="PS50994">
    <property type="entry name" value="INTEGRASE"/>
    <property type="match status" value="1"/>
</dbReference>
<dbReference type="Proteomes" id="UP001177003">
    <property type="component" value="Chromosome 8"/>
</dbReference>
<dbReference type="InterPro" id="IPR039537">
    <property type="entry name" value="Retrotran_Ty1/copia-like"/>
</dbReference>
<sequence length="616" mass="69317">MLQSLYQSLASNLPLMAQSTNYGVAFFGYLQRNRRFRFRFSPNEAGTRLCSSLVCRNFGVQSHCLQQLPTSTNSHWSITRELFFPAPRIVAGPTATWLNYNFQPNRPNATFIWRYFIWTSPMFKPSAPYYTSYSTSQVGSFFNYSQITPHVQSGLQQQHNNFFGGSVPANQPAHQFTHLSFIFQAMSVQPPPDNNCYMDTGANSHMSFNQVQTDIKAFQYDNGREFNNQPLLQLFQTNGIQVRFCPYTSQQNGKLERSIHTINNIVRTSLFQASLSIKFCVEALLTVVHTLNLHPTTTLSFKTPFETLFGLFPNYDHLHVFGCLCYPNTSSTASHKLAPCSSACVYLGSSPDHKGYRCLDLITQHIIIYRHVVFYEDHFPYTNFQPSPSTSYYELLVPNDDIPLILSPSNPSPLVPPVDTSSPSNSSSFVPSPHVQPSAPSSNNHGHPMITRSRTGSLKPRYLLNLSASSISPIPRSTYQALCDLNWKSAMVSEMEALQSNHTWDLVSPLLMQILLVVDGYIDTSLTLKAILINIKRFTVYITSVGFQSSRSDTSLFTYHHENDVAYLLLYVDNIILTASLSTLATRVISRLSAEFPMSDLGPLSFFLVIAATRSS</sequence>
<dbReference type="PANTHER" id="PTHR42648">
    <property type="entry name" value="TRANSPOSASE, PUTATIVE-RELATED"/>
    <property type="match status" value="1"/>
</dbReference>
<feature type="domain" description="Integrase catalytic" evidence="2">
    <location>
        <begin position="216"/>
        <end position="312"/>
    </location>
</feature>
<proteinExistence type="predicted"/>
<dbReference type="InterPro" id="IPR057670">
    <property type="entry name" value="SH3_retrovirus"/>
</dbReference>
<organism evidence="3 4">
    <name type="scientific">Lactuca saligna</name>
    <name type="common">Willowleaf lettuce</name>
    <dbReference type="NCBI Taxonomy" id="75948"/>
    <lineage>
        <taxon>Eukaryota</taxon>
        <taxon>Viridiplantae</taxon>
        <taxon>Streptophyta</taxon>
        <taxon>Embryophyta</taxon>
        <taxon>Tracheophyta</taxon>
        <taxon>Spermatophyta</taxon>
        <taxon>Magnoliopsida</taxon>
        <taxon>eudicotyledons</taxon>
        <taxon>Gunneridae</taxon>
        <taxon>Pentapetalae</taxon>
        <taxon>asterids</taxon>
        <taxon>campanulids</taxon>
        <taxon>Asterales</taxon>
        <taxon>Asteraceae</taxon>
        <taxon>Cichorioideae</taxon>
        <taxon>Cichorieae</taxon>
        <taxon>Lactucinae</taxon>
        <taxon>Lactuca</taxon>
    </lineage>
</organism>
<dbReference type="PANTHER" id="PTHR42648:SF26">
    <property type="entry name" value="INTEGRASE CATALYTIC DOMAIN-CONTAINING PROTEIN"/>
    <property type="match status" value="1"/>
</dbReference>
<evidence type="ECO:0000313" key="4">
    <source>
        <dbReference type="Proteomes" id="UP001177003"/>
    </source>
</evidence>
<dbReference type="InterPro" id="IPR012337">
    <property type="entry name" value="RNaseH-like_sf"/>
</dbReference>
<evidence type="ECO:0000256" key="1">
    <source>
        <dbReference type="SAM" id="MobiDB-lite"/>
    </source>
</evidence>
<dbReference type="GO" id="GO:0003676">
    <property type="term" value="F:nucleic acid binding"/>
    <property type="evidence" value="ECO:0007669"/>
    <property type="project" value="InterPro"/>
</dbReference>
<feature type="compositionally biased region" description="Low complexity" evidence="1">
    <location>
        <begin position="417"/>
        <end position="435"/>
    </location>
</feature>
<dbReference type="SUPFAM" id="SSF53098">
    <property type="entry name" value="Ribonuclease H-like"/>
    <property type="match status" value="1"/>
</dbReference>
<dbReference type="InterPro" id="IPR036397">
    <property type="entry name" value="RNaseH_sf"/>
</dbReference>
<keyword evidence="4" id="KW-1185">Reference proteome</keyword>
<dbReference type="EMBL" id="OX465084">
    <property type="protein sequence ID" value="CAI9298694.1"/>
    <property type="molecule type" value="Genomic_DNA"/>
</dbReference>
<accession>A0AA35ZTN7</accession>
<dbReference type="AlphaFoldDB" id="A0AA35ZTN7"/>
<evidence type="ECO:0000259" key="2">
    <source>
        <dbReference type="PROSITE" id="PS50994"/>
    </source>
</evidence>
<dbReference type="Gene3D" id="3.30.420.10">
    <property type="entry name" value="Ribonuclease H-like superfamily/Ribonuclease H"/>
    <property type="match status" value="1"/>
</dbReference>
<dbReference type="Pfam" id="PF25597">
    <property type="entry name" value="SH3_retrovirus"/>
    <property type="match status" value="1"/>
</dbReference>